<organism evidence="1 2">
    <name type="scientific">Favolaschia claudopus</name>
    <dbReference type="NCBI Taxonomy" id="2862362"/>
    <lineage>
        <taxon>Eukaryota</taxon>
        <taxon>Fungi</taxon>
        <taxon>Dikarya</taxon>
        <taxon>Basidiomycota</taxon>
        <taxon>Agaricomycotina</taxon>
        <taxon>Agaricomycetes</taxon>
        <taxon>Agaricomycetidae</taxon>
        <taxon>Agaricales</taxon>
        <taxon>Marasmiineae</taxon>
        <taxon>Mycenaceae</taxon>
        <taxon>Favolaschia</taxon>
    </lineage>
</organism>
<reference evidence="1 2" key="1">
    <citation type="journal article" date="2024" name="J Genomics">
        <title>Draft genome sequencing and assembly of Favolaschia claudopus CIRM-BRFM 2984 isolated from oak limbs.</title>
        <authorList>
            <person name="Navarro D."/>
            <person name="Drula E."/>
            <person name="Chaduli D."/>
            <person name="Cazenave R."/>
            <person name="Ahrendt S."/>
            <person name="Wang J."/>
            <person name="Lipzen A."/>
            <person name="Daum C."/>
            <person name="Barry K."/>
            <person name="Grigoriev I.V."/>
            <person name="Favel A."/>
            <person name="Rosso M.N."/>
            <person name="Martin F."/>
        </authorList>
    </citation>
    <scope>NUCLEOTIDE SEQUENCE [LARGE SCALE GENOMIC DNA]</scope>
    <source>
        <strain evidence="1 2">CIRM-BRFM 2984</strain>
    </source>
</reference>
<proteinExistence type="predicted"/>
<sequence length="290" mass="33184">MWCYWNYVTERYVGYLARCSKSRKNPYASLSRRVREIAQNNAIKMSYQLHDELDLSDSREEDKSGHYLDNCNIQIIAQQCSHPEICVLRPHLHGAMARTVRKAVENYLLLTFDVDEDQARALVPLEVSHWGKVSFLDGGDKIRGADLVGYSEKNMTRDASFIKYFHQVDKNARHRRLPVVLERRVAYGQLLRTIEFCADLPLITNDEGETIQQPATLLLAVIRPLKLLAQSKTLGTPYYRDGDVSPIEVIDVDDISCLVSRIPDHQSGPRKWALWERHDAMGVSPSEGLD</sequence>
<gene>
    <name evidence="1" type="ORF">R3P38DRAFT_3600919</name>
</gene>
<keyword evidence="2" id="KW-1185">Reference proteome</keyword>
<evidence type="ECO:0000313" key="2">
    <source>
        <dbReference type="Proteomes" id="UP001362999"/>
    </source>
</evidence>
<evidence type="ECO:0000313" key="1">
    <source>
        <dbReference type="EMBL" id="KAK7006935.1"/>
    </source>
</evidence>
<name>A0AAW0ACP7_9AGAR</name>
<dbReference type="EMBL" id="JAWWNJ010000074">
    <property type="protein sequence ID" value="KAK7006935.1"/>
    <property type="molecule type" value="Genomic_DNA"/>
</dbReference>
<dbReference type="Proteomes" id="UP001362999">
    <property type="component" value="Unassembled WGS sequence"/>
</dbReference>
<dbReference type="AlphaFoldDB" id="A0AAW0ACP7"/>
<protein>
    <submittedName>
        <fullName evidence="1">Uncharacterized protein</fullName>
    </submittedName>
</protein>
<accession>A0AAW0ACP7</accession>
<comment type="caution">
    <text evidence="1">The sequence shown here is derived from an EMBL/GenBank/DDBJ whole genome shotgun (WGS) entry which is preliminary data.</text>
</comment>